<dbReference type="SUPFAM" id="SSF56935">
    <property type="entry name" value="Porins"/>
    <property type="match status" value="1"/>
</dbReference>
<evidence type="ECO:0000259" key="15">
    <source>
        <dbReference type="Pfam" id="PF00593"/>
    </source>
</evidence>
<dbReference type="RefSeq" id="WP_304562506.1">
    <property type="nucleotide sequence ID" value="NZ_JAUQSZ010000013.1"/>
</dbReference>
<feature type="signal peptide" evidence="14">
    <location>
        <begin position="1"/>
        <end position="29"/>
    </location>
</feature>
<evidence type="ECO:0000256" key="8">
    <source>
        <dbReference type="ARBA" id="ARBA00023077"/>
    </source>
</evidence>
<sequence>MTMNATSKLKLSCGAAVGGLLMSGSTAFAQLAPGSSDRPPSASTTGTAATPAPASPARDLDSGGVQDIVVTARKIEENAQNIPVAITAFSGKMLLQQSINEVKDLEGRSPNLTITQGSSDPGSMTVSMRGQSQPDLVLTTDGAVGLYVDNVVLPRSYGLRQNLVDVERIEVLRGPQGTLFGKNTTGGLINVITNDPGSELGASIDASYGNYNAYNLLGIVNLPVGNDVGFRFVAQHGARDGFGKNALGQAVGGENTTFLRGKFKAEFNRLTIRAFGDWGRSRVGGIYKLGGLKAAAGTQPEGSLLTRETALELYGAADATRLAQAVNVLKGYIGGGFYDTGGTLPNQSNGHTSDAGLDISYEISDSLKVRSISGYRYGDFDILEDLDGTPFTGTHPHRGANDTFYSQELQLLGGGPRFNWVIGAYISKESGQELSTTTTLPLVLNPTRPAVLNVTNGNVYGNSAAGFGQFNWSPVDKFTLTAGFRYTSERKQLDSFNRSELNGAIVNCAVPVSLRQDPTICRGHFSNTFNEPTYTASLTYMPAQTITAYAKFAHGFRSGGQNYRGSTTVESFAPFKPEKVDEYEIGLKTELFDRHVRLNLAAFYDTVKDVQRSVIIATSSGQTATVQTNAARATIKGLEAEGTWRVTRDFTIDGSFGIIDPKYQEFTDFTGDRSSEDWPTPKIQYSVAATYIARLPSGDLTTTLTWAGKSRQNLSPAAKGVAQVEQGAYGLLNGRVALALARWDATVALFARNITNKRYYAGAVGLESIGWNTVITGEPRLFGVQLIKRFGSGA</sequence>
<evidence type="ECO:0000256" key="1">
    <source>
        <dbReference type="ARBA" id="ARBA00004571"/>
    </source>
</evidence>
<comment type="subcellular location">
    <subcellularLocation>
        <location evidence="1 11">Cell outer membrane</location>
        <topology evidence="1 11">Multi-pass membrane protein</topology>
    </subcellularLocation>
</comment>
<proteinExistence type="inferred from homology"/>
<feature type="domain" description="TonB-dependent receptor plug" evidence="16">
    <location>
        <begin position="79"/>
        <end position="187"/>
    </location>
</feature>
<evidence type="ECO:0000256" key="6">
    <source>
        <dbReference type="ARBA" id="ARBA00023004"/>
    </source>
</evidence>
<evidence type="ECO:0000256" key="13">
    <source>
        <dbReference type="SAM" id="MobiDB-lite"/>
    </source>
</evidence>
<feature type="compositionally biased region" description="Low complexity" evidence="13">
    <location>
        <begin position="39"/>
        <end position="57"/>
    </location>
</feature>
<organism evidence="17 18">
    <name type="scientific">Sphingomonas immobilis</name>
    <dbReference type="NCBI Taxonomy" id="3063997"/>
    <lineage>
        <taxon>Bacteria</taxon>
        <taxon>Pseudomonadati</taxon>
        <taxon>Pseudomonadota</taxon>
        <taxon>Alphaproteobacteria</taxon>
        <taxon>Sphingomonadales</taxon>
        <taxon>Sphingomonadaceae</taxon>
        <taxon>Sphingomonas</taxon>
    </lineage>
</organism>
<evidence type="ECO:0000256" key="2">
    <source>
        <dbReference type="ARBA" id="ARBA00022448"/>
    </source>
</evidence>
<evidence type="ECO:0000256" key="11">
    <source>
        <dbReference type="PROSITE-ProRule" id="PRU01360"/>
    </source>
</evidence>
<feature type="region of interest" description="Disordered" evidence="13">
    <location>
        <begin position="109"/>
        <end position="129"/>
    </location>
</feature>
<evidence type="ECO:0000256" key="10">
    <source>
        <dbReference type="ARBA" id="ARBA00023237"/>
    </source>
</evidence>
<keyword evidence="7" id="KW-0406">Ion transport</keyword>
<keyword evidence="6" id="KW-0408">Iron</keyword>
<feature type="compositionally biased region" description="Polar residues" evidence="13">
    <location>
        <begin position="110"/>
        <end position="129"/>
    </location>
</feature>
<dbReference type="PANTHER" id="PTHR32552:SF81">
    <property type="entry name" value="TONB-DEPENDENT OUTER MEMBRANE RECEPTOR"/>
    <property type="match status" value="1"/>
</dbReference>
<protein>
    <submittedName>
        <fullName evidence="17">TonB-dependent receptor</fullName>
    </submittedName>
</protein>
<dbReference type="InterPro" id="IPR036942">
    <property type="entry name" value="Beta-barrel_TonB_sf"/>
</dbReference>
<evidence type="ECO:0000256" key="3">
    <source>
        <dbReference type="ARBA" id="ARBA00022452"/>
    </source>
</evidence>
<reference evidence="17" key="1">
    <citation type="submission" date="2023-07" db="EMBL/GenBank/DDBJ databases">
        <authorList>
            <person name="Kim M.K."/>
        </authorList>
    </citation>
    <scope>NUCLEOTIDE SEQUENCE</scope>
    <source>
        <strain evidence="17">CA1-15</strain>
    </source>
</reference>
<evidence type="ECO:0000256" key="9">
    <source>
        <dbReference type="ARBA" id="ARBA00023136"/>
    </source>
</evidence>
<evidence type="ECO:0000256" key="5">
    <source>
        <dbReference type="ARBA" id="ARBA00022692"/>
    </source>
</evidence>
<keyword evidence="2 11" id="KW-0813">Transport</keyword>
<evidence type="ECO:0000259" key="16">
    <source>
        <dbReference type="Pfam" id="PF07715"/>
    </source>
</evidence>
<dbReference type="EMBL" id="JAUQSZ010000013">
    <property type="protein sequence ID" value="MDO7844045.1"/>
    <property type="molecule type" value="Genomic_DNA"/>
</dbReference>
<dbReference type="InterPro" id="IPR000531">
    <property type="entry name" value="Beta-barrel_TonB"/>
</dbReference>
<accession>A0ABT9A2K5</accession>
<keyword evidence="17" id="KW-0675">Receptor</keyword>
<dbReference type="InterPro" id="IPR012910">
    <property type="entry name" value="Plug_dom"/>
</dbReference>
<evidence type="ECO:0000256" key="7">
    <source>
        <dbReference type="ARBA" id="ARBA00023065"/>
    </source>
</evidence>
<keyword evidence="9 11" id="KW-0472">Membrane</keyword>
<keyword evidence="10 11" id="KW-0998">Cell outer membrane</keyword>
<evidence type="ECO:0000256" key="4">
    <source>
        <dbReference type="ARBA" id="ARBA00022496"/>
    </source>
</evidence>
<keyword evidence="14" id="KW-0732">Signal</keyword>
<evidence type="ECO:0000313" key="18">
    <source>
        <dbReference type="Proteomes" id="UP001176468"/>
    </source>
</evidence>
<evidence type="ECO:0000256" key="12">
    <source>
        <dbReference type="RuleBase" id="RU003357"/>
    </source>
</evidence>
<feature type="chain" id="PRO_5045330092" evidence="14">
    <location>
        <begin position="30"/>
        <end position="794"/>
    </location>
</feature>
<feature type="region of interest" description="Disordered" evidence="13">
    <location>
        <begin position="31"/>
        <end position="62"/>
    </location>
</feature>
<keyword evidence="4" id="KW-0410">Iron transport</keyword>
<evidence type="ECO:0000256" key="14">
    <source>
        <dbReference type="SAM" id="SignalP"/>
    </source>
</evidence>
<dbReference type="PROSITE" id="PS52016">
    <property type="entry name" value="TONB_DEPENDENT_REC_3"/>
    <property type="match status" value="1"/>
</dbReference>
<dbReference type="Proteomes" id="UP001176468">
    <property type="component" value="Unassembled WGS sequence"/>
</dbReference>
<dbReference type="Pfam" id="PF07715">
    <property type="entry name" value="Plug"/>
    <property type="match status" value="1"/>
</dbReference>
<dbReference type="Gene3D" id="2.40.170.20">
    <property type="entry name" value="TonB-dependent receptor, beta-barrel domain"/>
    <property type="match status" value="1"/>
</dbReference>
<keyword evidence="5 11" id="KW-0812">Transmembrane</keyword>
<comment type="similarity">
    <text evidence="11 12">Belongs to the TonB-dependent receptor family.</text>
</comment>
<keyword evidence="3 11" id="KW-1134">Transmembrane beta strand</keyword>
<dbReference type="Pfam" id="PF00593">
    <property type="entry name" value="TonB_dep_Rec_b-barrel"/>
    <property type="match status" value="1"/>
</dbReference>
<dbReference type="InterPro" id="IPR039426">
    <property type="entry name" value="TonB-dep_rcpt-like"/>
</dbReference>
<keyword evidence="8 12" id="KW-0798">TonB box</keyword>
<evidence type="ECO:0000313" key="17">
    <source>
        <dbReference type="EMBL" id="MDO7844045.1"/>
    </source>
</evidence>
<keyword evidence="18" id="KW-1185">Reference proteome</keyword>
<feature type="domain" description="TonB-dependent receptor-like beta-barrel" evidence="15">
    <location>
        <begin position="330"/>
        <end position="754"/>
    </location>
</feature>
<comment type="caution">
    <text evidence="17">The sequence shown here is derived from an EMBL/GenBank/DDBJ whole genome shotgun (WGS) entry which is preliminary data.</text>
</comment>
<name>A0ABT9A2K5_9SPHN</name>
<dbReference type="PANTHER" id="PTHR32552">
    <property type="entry name" value="FERRICHROME IRON RECEPTOR-RELATED"/>
    <property type="match status" value="1"/>
</dbReference>
<gene>
    <name evidence="17" type="ORF">Q5H94_17085</name>
</gene>